<dbReference type="SUPFAM" id="SSF48371">
    <property type="entry name" value="ARM repeat"/>
    <property type="match status" value="1"/>
</dbReference>
<gene>
    <name evidence="9" type="ORF">AQUCO_01400210v1</name>
</gene>
<reference evidence="9 10" key="1">
    <citation type="submission" date="2017-09" db="EMBL/GenBank/DDBJ databases">
        <title>WGS assembly of Aquilegia coerulea Goldsmith.</title>
        <authorList>
            <person name="Hodges S."/>
            <person name="Kramer E."/>
            <person name="Nordborg M."/>
            <person name="Tomkins J."/>
            <person name="Borevitz J."/>
            <person name="Derieg N."/>
            <person name="Yan J."/>
            <person name="Mihaltcheva S."/>
            <person name="Hayes R.D."/>
            <person name="Rokhsar D."/>
        </authorList>
    </citation>
    <scope>NUCLEOTIDE SEQUENCE [LARGE SCALE GENOMIC DNA]</scope>
    <source>
        <strain evidence="10">cv. Goldsmith</strain>
    </source>
</reference>
<keyword evidence="2" id="KW-0132">Cell division</keyword>
<evidence type="ECO:0000256" key="5">
    <source>
        <dbReference type="ARBA" id="ARBA00023204"/>
    </source>
</evidence>
<dbReference type="CDD" id="cd20404">
    <property type="entry name" value="Tudor_Agenet_AtEML-like"/>
    <property type="match status" value="1"/>
</dbReference>
<dbReference type="PANTHER" id="PTHR12663:SF50">
    <property type="entry name" value="SISTER CHROMATID COHESION PROTEIN PDS5 HOMOLOG B"/>
    <property type="match status" value="1"/>
</dbReference>
<dbReference type="EMBL" id="KZ305031">
    <property type="protein sequence ID" value="PIA47378.1"/>
    <property type="molecule type" value="Genomic_DNA"/>
</dbReference>
<keyword evidence="5" id="KW-0234">DNA repair</keyword>
<keyword evidence="3" id="KW-0227">DNA damage</keyword>
<comment type="subcellular location">
    <subcellularLocation>
        <location evidence="1">Nucleus</location>
    </subcellularLocation>
</comment>
<evidence type="ECO:0000256" key="8">
    <source>
        <dbReference type="SAM" id="MobiDB-lite"/>
    </source>
</evidence>
<evidence type="ECO:0000256" key="6">
    <source>
        <dbReference type="ARBA" id="ARBA00023242"/>
    </source>
</evidence>
<dbReference type="GO" id="GO:0005634">
    <property type="term" value="C:nucleus"/>
    <property type="evidence" value="ECO:0007669"/>
    <property type="project" value="UniProtKB-SubCell"/>
</dbReference>
<dbReference type="InterPro" id="IPR039776">
    <property type="entry name" value="Pds5"/>
</dbReference>
<dbReference type="GO" id="GO:0006281">
    <property type="term" value="P:DNA repair"/>
    <property type="evidence" value="ECO:0007669"/>
    <property type="project" value="UniProtKB-KW"/>
</dbReference>
<evidence type="ECO:0008006" key="11">
    <source>
        <dbReference type="Google" id="ProtNLM"/>
    </source>
</evidence>
<dbReference type="InterPro" id="IPR016024">
    <property type="entry name" value="ARM-type_fold"/>
</dbReference>
<feature type="region of interest" description="Disordered" evidence="8">
    <location>
        <begin position="1366"/>
        <end position="1397"/>
    </location>
</feature>
<evidence type="ECO:0000256" key="2">
    <source>
        <dbReference type="ARBA" id="ARBA00022618"/>
    </source>
</evidence>
<evidence type="ECO:0000313" key="9">
    <source>
        <dbReference type="EMBL" id="PIA47378.1"/>
    </source>
</evidence>
<dbReference type="GO" id="GO:0000785">
    <property type="term" value="C:chromatin"/>
    <property type="evidence" value="ECO:0007669"/>
    <property type="project" value="TreeGrafter"/>
</dbReference>
<dbReference type="Gene3D" id="2.30.30.140">
    <property type="match status" value="1"/>
</dbReference>
<keyword evidence="10" id="KW-1185">Reference proteome</keyword>
<name>A0A2G5DV40_AQUCA</name>
<dbReference type="CDD" id="cd19953">
    <property type="entry name" value="PDS5"/>
    <property type="match status" value="1"/>
</dbReference>
<evidence type="ECO:0000256" key="1">
    <source>
        <dbReference type="ARBA" id="ARBA00004123"/>
    </source>
</evidence>
<evidence type="ECO:0000256" key="3">
    <source>
        <dbReference type="ARBA" id="ARBA00022763"/>
    </source>
</evidence>
<dbReference type="InParanoid" id="A0A2G5DV40"/>
<dbReference type="GO" id="GO:0007064">
    <property type="term" value="P:mitotic sister chromatid cohesion"/>
    <property type="evidence" value="ECO:0007669"/>
    <property type="project" value="InterPro"/>
</dbReference>
<keyword evidence="4" id="KW-0498">Mitosis</keyword>
<evidence type="ECO:0000313" key="10">
    <source>
        <dbReference type="Proteomes" id="UP000230069"/>
    </source>
</evidence>
<dbReference type="GO" id="GO:0035825">
    <property type="term" value="P:homologous recombination"/>
    <property type="evidence" value="ECO:0007669"/>
    <property type="project" value="UniProtKB-ARBA"/>
</dbReference>
<dbReference type="Pfam" id="PF20168">
    <property type="entry name" value="PDS5"/>
    <property type="match status" value="1"/>
</dbReference>
<protein>
    <recommendedName>
        <fullName evidence="11">Sister chromatid cohesion protein PDS5 homolog A</fullName>
    </recommendedName>
</protein>
<keyword evidence="6" id="KW-0539">Nucleus</keyword>
<organism evidence="9 10">
    <name type="scientific">Aquilegia coerulea</name>
    <name type="common">Rocky mountain columbine</name>
    <dbReference type="NCBI Taxonomy" id="218851"/>
    <lineage>
        <taxon>Eukaryota</taxon>
        <taxon>Viridiplantae</taxon>
        <taxon>Streptophyta</taxon>
        <taxon>Embryophyta</taxon>
        <taxon>Tracheophyta</taxon>
        <taxon>Spermatophyta</taxon>
        <taxon>Magnoliopsida</taxon>
        <taxon>Ranunculales</taxon>
        <taxon>Ranunculaceae</taxon>
        <taxon>Thalictroideae</taxon>
        <taxon>Aquilegia</taxon>
    </lineage>
</organism>
<dbReference type="STRING" id="218851.A0A2G5DV40"/>
<dbReference type="Proteomes" id="UP000230069">
    <property type="component" value="Unassembled WGS sequence"/>
</dbReference>
<dbReference type="FunCoup" id="A0A2G5DV40">
    <property type="interactions" value="3144"/>
</dbReference>
<dbReference type="GO" id="GO:0051301">
    <property type="term" value="P:cell division"/>
    <property type="evidence" value="ECO:0007669"/>
    <property type="project" value="UniProtKB-KW"/>
</dbReference>
<evidence type="ECO:0000256" key="7">
    <source>
        <dbReference type="ARBA" id="ARBA00023306"/>
    </source>
</evidence>
<dbReference type="PANTHER" id="PTHR12663">
    <property type="entry name" value="ANDROGEN INDUCED INHIBITOR OF PROLIFERATION AS3 / PDS5-RELATED"/>
    <property type="match status" value="1"/>
</dbReference>
<sequence length="1453" mass="164192">MEIDKEKAAAKVIYEVGEQLSQQTRLNKDTLVKSLRKAEDAFPVLGQSSSLKPEIEPLNNFLIKHKLLQHKDKDVRVLVASCLCQIIRVLAPHPPYSDEILRDIFALIISMFAELSDTKSPYFTRRVKILETFAKLKCCLLMVDIGCDDLVLEMFNIFFSVVREHHQKSVLQSMLSIMAPILDDKVSQPLVDVILCNLLREEKGGASASFRLAVSIIEESTSKLEPFVQRFLTSCILDRDSVESELKDYYHEIIYEIFQCAPPMLVAVIPSLSHELLTDQVDVRIKAVNLLGKLFALPGHHVVQEYRQLFVEFLKRFSDKSAEVRISALQCAKVCYTAIMSGTEAPELLDAIEKRLLDFDDKVRIEAVITICDLARSNLKHIQSQLILHAMGRLRDKKVSVRKSTMQKLLELYRDYCIQCSEGLITLVEHFEQIPCKILMLCYDKDCKDFRPQNMELVLAEDLFPAGLSVEERMRHWIFLFSIFTPAHEKAFSSILSQKWRLQMEMQVYLKLRKEDKGNSSDDVQKKIRISCRKMSASFVDPSKAEECFEKLQQMKDEDIFNKLFLLVNDKTSLSDDTRDLSKKSADIRGALLGRVEKKHPLYEFLRVLSLKCSCNIFGSEHVRLILSDLSEKNLVNKHLEKSSVNLLLNVVSISPSLLRGSEDHLRMLVSEEENPFCEKLLQILMKASRYISIALSDIYPSLERACLEGTRLQSKYAISIIAALGGTSGDLAFSNLYEKLVDSLHAGQNMSTVLQSLGCIAQYSFSLFGSREKEITEIIQTIFHEHHVHSVDDLTSSDEDFGCSTSCRLKIYGLKTLVKSFLPYQGTHVRHQIKELFIILSKILPEGKFSDDSILSENDSAHIRLAAAKSVLRLARRWDLHILPQIFHLVILKARDPSSHVRVSFLDKIHKLLKDHAIPSRYACAFALASSDCLRDVQTNSLKYMEEFIREHSKEARRRQTSGIQNQGETNIYFPGYIMVFLIHVLAHDPCFPPENCHDEEIYARFCSPLVAILQALISASCDDTSRNVVNDTLSYMLNIFRAIRKSEDAVDVKKTSKLHILADIGLLLVKGLTNSGMPSYLPGSMLLPSSFYKVIPDIRCDEENLSAMAQCPFDENSIEKVLHFYESNIAGTATSLAKQSRKSQEERLQLNDSKNTAIDFPLHKEAGKLASRVKIEKENSSLQRLESRKTLRQVNTRGKNKQALSPSDSGLVGIIKQKEGVNGTELNLGRNQMSSSCGSIITKPSSSESLVSEKEVGDIVRCGTLREKGRNTTNRKLASEPFECSEASLKNKCSSKGVGDMDETLIGQRIKLWSPIDKCYYSGSIDGFDSQNSSHKVTYDNGEVELLRLTNEKWEIVSSVSSPNEETNKCRSIPSDPEVGSSISNPPEIDIPGNRASKRITAANKRKGHFDTKRAPYTVEKRKVHNLDSKASDVLDVDETAIARRTRNRKA</sequence>
<proteinExistence type="predicted"/>
<dbReference type="InterPro" id="IPR011989">
    <property type="entry name" value="ARM-like"/>
</dbReference>
<evidence type="ECO:0000256" key="4">
    <source>
        <dbReference type="ARBA" id="ARBA00022776"/>
    </source>
</evidence>
<dbReference type="OrthoDB" id="200660at2759"/>
<keyword evidence="7" id="KW-0131">Cell cycle</keyword>
<dbReference type="Gene3D" id="1.25.10.10">
    <property type="entry name" value="Leucine-rich Repeat Variant"/>
    <property type="match status" value="2"/>
</dbReference>
<accession>A0A2G5DV40</accession>